<name>A0ACC2UNM8_9FUNG</name>
<evidence type="ECO:0000313" key="2">
    <source>
        <dbReference type="Proteomes" id="UP001165960"/>
    </source>
</evidence>
<dbReference type="Proteomes" id="UP001165960">
    <property type="component" value="Unassembled WGS sequence"/>
</dbReference>
<organism evidence="1 2">
    <name type="scientific">Entomophthora muscae</name>
    <dbReference type="NCBI Taxonomy" id="34485"/>
    <lineage>
        <taxon>Eukaryota</taxon>
        <taxon>Fungi</taxon>
        <taxon>Fungi incertae sedis</taxon>
        <taxon>Zoopagomycota</taxon>
        <taxon>Entomophthoromycotina</taxon>
        <taxon>Entomophthoromycetes</taxon>
        <taxon>Entomophthorales</taxon>
        <taxon>Entomophthoraceae</taxon>
        <taxon>Entomophthora</taxon>
    </lineage>
</organism>
<sequence>MLSPDGIETEGITINGQFPGPPIEAAMGDRIQVQVVNQLSKDFSIHWHGMRQFGTLRSDGVPGVTQEPIPPGGSYFYDFEVGDQMGTWWYHAHTGLDLIQAFGSFVVFESEDIKSDLILFDDRFEYDFEMVVMLSEWWYQSPSELESHLVTTPFIFPPPPNSILINGQTSPVFTVERGKRYRLRLIAASGGENFSLHIPFHDLLLIEADGTVLEPLSVQRIVIGPGQRYSAILTADQLMGSFAVSVRTNHSATTASLLYSDAPSDLSPQLNVPHSTQIWQDSALHTSNWYHRNFISHHMPPPIEVDREIILNIKDTQENGLFKFTINGVTHPPHPSLRTTYPIQVGESIQVIFQHFPSNSTECAPHPWHLHGHAFYTVAYGPGLYNPHIHNADIQAKLQLSPKLPLLRDTLITYPQLTKPTTTSCGWYAIRFIADNPGDWFFHCHITPHLIMGKYIVIHEE</sequence>
<comment type="caution">
    <text evidence="1">The sequence shown here is derived from an EMBL/GenBank/DDBJ whole genome shotgun (WGS) entry which is preliminary data.</text>
</comment>
<evidence type="ECO:0000313" key="1">
    <source>
        <dbReference type="EMBL" id="KAJ9088275.1"/>
    </source>
</evidence>
<protein>
    <submittedName>
        <fullName evidence="1">Uncharacterized protein</fullName>
    </submittedName>
</protein>
<dbReference type="EMBL" id="QTSX02000135">
    <property type="protein sequence ID" value="KAJ9088275.1"/>
    <property type="molecule type" value="Genomic_DNA"/>
</dbReference>
<proteinExistence type="predicted"/>
<keyword evidence="2" id="KW-1185">Reference proteome</keyword>
<gene>
    <name evidence="1" type="ORF">DSO57_1024742</name>
</gene>
<reference evidence="1" key="1">
    <citation type="submission" date="2022-04" db="EMBL/GenBank/DDBJ databases">
        <title>Genome of the entomopathogenic fungus Entomophthora muscae.</title>
        <authorList>
            <person name="Elya C."/>
            <person name="Lovett B.R."/>
            <person name="Lee E."/>
            <person name="Macias A.M."/>
            <person name="Hajek A.E."/>
            <person name="De Bivort B.L."/>
            <person name="Kasson M.T."/>
            <person name="De Fine Licht H.H."/>
            <person name="Stajich J.E."/>
        </authorList>
    </citation>
    <scope>NUCLEOTIDE SEQUENCE</scope>
    <source>
        <strain evidence="1">Berkeley</strain>
    </source>
</reference>
<accession>A0ACC2UNM8</accession>